<feature type="compositionally biased region" description="Polar residues" evidence="1">
    <location>
        <begin position="221"/>
        <end position="231"/>
    </location>
</feature>
<proteinExistence type="predicted"/>
<evidence type="ECO:0000256" key="1">
    <source>
        <dbReference type="SAM" id="MobiDB-lite"/>
    </source>
</evidence>
<accession>A0AAV7XB76</accession>
<protein>
    <recommendedName>
        <fullName evidence="5">Transmembrane inner ear expressed protein</fullName>
    </recommendedName>
</protein>
<reference evidence="3" key="1">
    <citation type="submission" date="2022-12" db="EMBL/GenBank/DDBJ databases">
        <title>Chromosome-level genome assembly of the bean flower thrips Megalurothrips usitatus.</title>
        <authorList>
            <person name="Ma L."/>
            <person name="Liu Q."/>
            <person name="Li H."/>
            <person name="Cai W."/>
        </authorList>
    </citation>
    <scope>NUCLEOTIDE SEQUENCE</scope>
    <source>
        <strain evidence="3">Cailab_2022a</strain>
    </source>
</reference>
<dbReference type="PANTHER" id="PTHR28635">
    <property type="entry name" value="TRANSMEMBRANE INNER EAR EXPRESSED PROTEIN"/>
    <property type="match status" value="1"/>
</dbReference>
<dbReference type="AlphaFoldDB" id="A0AAV7XB76"/>
<dbReference type="InterPro" id="IPR032006">
    <property type="entry name" value="TMIE"/>
</dbReference>
<evidence type="ECO:0000313" key="4">
    <source>
        <dbReference type="Proteomes" id="UP001075354"/>
    </source>
</evidence>
<sequence>MQGVEGVEGALAAGRGLAEATSAFPSPALGSAADNALGLGTDAEALGCGSDSALNCTTIAPDLLENEVTKGVKVWHLLFMIAGALCTLVIALCCCVRFRIPRTKQEIEADYVRKRITRKFQKQLRRIQNADMDDMDLKRALDRVRAEFKSDTESLAQSINSSANASVCNSPGGPRGGSYRKASDIGVSIEDLIERRNSSLGARFSSLVGTLGKLRPRRGSSVANGDLSPSNMRDADADP</sequence>
<feature type="transmembrane region" description="Helical" evidence="2">
    <location>
        <begin position="74"/>
        <end position="96"/>
    </location>
</feature>
<dbReference type="Pfam" id="PF16038">
    <property type="entry name" value="TMIE"/>
    <property type="match status" value="1"/>
</dbReference>
<keyword evidence="4" id="KW-1185">Reference proteome</keyword>
<evidence type="ECO:0000256" key="2">
    <source>
        <dbReference type="SAM" id="Phobius"/>
    </source>
</evidence>
<comment type="caution">
    <text evidence="3">The sequence shown here is derived from an EMBL/GenBank/DDBJ whole genome shotgun (WGS) entry which is preliminary data.</text>
</comment>
<dbReference type="PANTHER" id="PTHR28635:SF1">
    <property type="entry name" value="TRANSMEMBRANE INNER EAR EXPRESSED PROTEIN"/>
    <property type="match status" value="1"/>
</dbReference>
<dbReference type="EMBL" id="JAPTSV010000012">
    <property type="protein sequence ID" value="KAJ1521942.1"/>
    <property type="molecule type" value="Genomic_DNA"/>
</dbReference>
<evidence type="ECO:0000313" key="3">
    <source>
        <dbReference type="EMBL" id="KAJ1521942.1"/>
    </source>
</evidence>
<organism evidence="3 4">
    <name type="scientific">Megalurothrips usitatus</name>
    <name type="common">bean blossom thrips</name>
    <dbReference type="NCBI Taxonomy" id="439358"/>
    <lineage>
        <taxon>Eukaryota</taxon>
        <taxon>Metazoa</taxon>
        <taxon>Ecdysozoa</taxon>
        <taxon>Arthropoda</taxon>
        <taxon>Hexapoda</taxon>
        <taxon>Insecta</taxon>
        <taxon>Pterygota</taxon>
        <taxon>Neoptera</taxon>
        <taxon>Paraneoptera</taxon>
        <taxon>Thysanoptera</taxon>
        <taxon>Terebrantia</taxon>
        <taxon>Thripoidea</taxon>
        <taxon>Thripidae</taxon>
        <taxon>Megalurothrips</taxon>
    </lineage>
</organism>
<dbReference type="Proteomes" id="UP001075354">
    <property type="component" value="Chromosome 12"/>
</dbReference>
<gene>
    <name evidence="3" type="ORF">ONE63_002274</name>
</gene>
<name>A0AAV7XB76_9NEOP</name>
<keyword evidence="2" id="KW-0472">Membrane</keyword>
<evidence type="ECO:0008006" key="5">
    <source>
        <dbReference type="Google" id="ProtNLM"/>
    </source>
</evidence>
<keyword evidence="2" id="KW-0812">Transmembrane</keyword>
<keyword evidence="2" id="KW-1133">Transmembrane helix</keyword>
<feature type="region of interest" description="Disordered" evidence="1">
    <location>
        <begin position="215"/>
        <end position="239"/>
    </location>
</feature>